<organism evidence="2 3">
    <name type="scientific">Pseudomonas avellanae</name>
    <dbReference type="NCBI Taxonomy" id="46257"/>
    <lineage>
        <taxon>Bacteria</taxon>
        <taxon>Pseudomonadati</taxon>
        <taxon>Pseudomonadota</taxon>
        <taxon>Gammaproteobacteria</taxon>
        <taxon>Pseudomonadales</taxon>
        <taxon>Pseudomonadaceae</taxon>
        <taxon>Pseudomonas</taxon>
    </lineage>
</organism>
<dbReference type="EMBL" id="CP026562">
    <property type="protein sequence ID" value="AVB21206.1"/>
    <property type="molecule type" value="Genomic_DNA"/>
</dbReference>
<reference evidence="2 3" key="1">
    <citation type="submission" date="2018-02" db="EMBL/GenBank/DDBJ databases">
        <title>Comparative genomics of Pseudomonas syringae.</title>
        <authorList>
            <person name="Hulin M.T."/>
        </authorList>
    </citation>
    <scope>NUCLEOTIDE SEQUENCE [LARGE SCALE GENOMIC DNA]</scope>
    <source>
        <strain evidence="2 3">R2leaf</strain>
    </source>
</reference>
<evidence type="ECO:0000256" key="1">
    <source>
        <dbReference type="SAM" id="MobiDB-lite"/>
    </source>
</evidence>
<evidence type="ECO:0000313" key="3">
    <source>
        <dbReference type="Proteomes" id="UP000236903"/>
    </source>
</evidence>
<dbReference type="Proteomes" id="UP000236903">
    <property type="component" value="Chromosome"/>
</dbReference>
<evidence type="ECO:0000313" key="2">
    <source>
        <dbReference type="EMBL" id="AVB21206.1"/>
    </source>
</evidence>
<proteinExistence type="predicted"/>
<gene>
    <name evidence="2" type="ORF">BKM03_19730</name>
</gene>
<feature type="region of interest" description="Disordered" evidence="1">
    <location>
        <begin position="1"/>
        <end position="41"/>
    </location>
</feature>
<dbReference type="AlphaFoldDB" id="A0AAD0E053"/>
<name>A0AAD0E053_9PSED</name>
<sequence>MGADLSAKGPVHSANMYRRKHRLREQAKRRPVRSHGLRPESKADLCMTLSAESGSDNHHGPSPVFRVHQDLCHVQRLSPRVTVCVRYMPLPYNSGITLALPLSRIEEPLE</sequence>
<protein>
    <submittedName>
        <fullName evidence="2">Uncharacterized protein</fullName>
    </submittedName>
</protein>
<accession>A0AAD0E053</accession>
<feature type="compositionally biased region" description="Basic residues" evidence="1">
    <location>
        <begin position="17"/>
        <end position="36"/>
    </location>
</feature>
<dbReference type="KEGG" id="pavl:BKM03_19730"/>